<dbReference type="InterPro" id="IPR001645">
    <property type="entry name" value="Folylpolyglutamate_synth"/>
</dbReference>
<dbReference type="InterPro" id="IPR036615">
    <property type="entry name" value="Mur_ligase_C_dom_sf"/>
</dbReference>
<dbReference type="Gene3D" id="3.90.190.20">
    <property type="entry name" value="Mur ligase, C-terminal domain"/>
    <property type="match status" value="1"/>
</dbReference>
<sequence length="607" mass="68445">MDLGIDKLLLFFNASFESNPLTTLKIVHVGGTNGKGSVCALIASTCQEAGYKTGTFNSPHLIHPTDSIRINNKKIPDSKHLQIRNIISNKETELNSLIENYLTTCSPNDDLARTFQKYKNLKLSNYEVSLVESIIWFTEHAVDIAILEVGVGGELDATNIFDQPHNFQNVFQILRNTQELSIETHEIKNTKSHEFNSLVQCLCSVDFDHIGLIGNNLREITQTKLGISRSNSFLVIGKQSKHEVSTAISEYITKNTLQNVIDSSLEWSVVDNTNSSPGCIPKPRFLKISKDISFLVNNGEIEPELIERFRNLKQNHPEIRKDNNENVFTLLPLVLCGDYQAQNAAIAYYALRILATKFRYNSIDDLAIQTGFKNVFWPGRLSWIDVNVKTVIDTDSKIDTFHINDNDEITLSENKFEFRADFLVSCPYNCKFYDKNAQFNFTFLADGAHNPAAAIELSKYIKNIKSDYLAANKRELKIVFLVGFTRGKQISEILNLVMDFSSSDQLWAVSFNQPEEMPWISATDPDLITQSSIELHSKDSSANSNFVIKSVPNINSAFTQFYNILNEEVKDPKSNGTPGYLLVVFGSLYLVSDILAFLKSSPWSDFC</sequence>
<dbReference type="UniPathway" id="UPA00850"/>
<evidence type="ECO:0000256" key="5">
    <source>
        <dbReference type="ARBA" id="ARBA00022840"/>
    </source>
</evidence>
<keyword evidence="6" id="KW-0460">Magnesium</keyword>
<dbReference type="Proteomes" id="UP000187429">
    <property type="component" value="Unassembled WGS sequence"/>
</dbReference>
<keyword evidence="5" id="KW-0067">ATP-binding</keyword>
<evidence type="ECO:0000256" key="2">
    <source>
        <dbReference type="ARBA" id="ARBA00022598"/>
    </source>
</evidence>
<dbReference type="GO" id="GO:0005739">
    <property type="term" value="C:mitochondrion"/>
    <property type="evidence" value="ECO:0007669"/>
    <property type="project" value="TreeGrafter"/>
</dbReference>
<dbReference type="PANTHER" id="PTHR11136:SF0">
    <property type="entry name" value="DIHYDROFOLATE SYNTHETASE-RELATED"/>
    <property type="match status" value="1"/>
</dbReference>
<keyword evidence="3" id="KW-0479">Metal-binding</keyword>
<evidence type="ECO:0000313" key="8">
    <source>
        <dbReference type="Proteomes" id="UP000187429"/>
    </source>
</evidence>
<dbReference type="PANTHER" id="PTHR11136">
    <property type="entry name" value="FOLYLPOLYGLUTAMATE SYNTHASE-RELATED"/>
    <property type="match status" value="1"/>
</dbReference>
<proteinExistence type="inferred from homology"/>
<dbReference type="SUPFAM" id="SSF53244">
    <property type="entry name" value="MurD-like peptide ligases, peptide-binding domain"/>
    <property type="match status" value="1"/>
</dbReference>
<accession>A0A1R1WZG3</accession>
<dbReference type="InterPro" id="IPR036565">
    <property type="entry name" value="Mur-like_cat_sf"/>
</dbReference>
<evidence type="ECO:0000256" key="1">
    <source>
        <dbReference type="ARBA" id="ARBA00008276"/>
    </source>
</evidence>
<dbReference type="OrthoDB" id="5212574at2759"/>
<keyword evidence="2" id="KW-0436">Ligase</keyword>
<dbReference type="GO" id="GO:0046872">
    <property type="term" value="F:metal ion binding"/>
    <property type="evidence" value="ECO:0007669"/>
    <property type="project" value="UniProtKB-KW"/>
</dbReference>
<dbReference type="SUPFAM" id="SSF53623">
    <property type="entry name" value="MurD-like peptide ligases, catalytic domain"/>
    <property type="match status" value="2"/>
</dbReference>
<evidence type="ECO:0000256" key="3">
    <source>
        <dbReference type="ARBA" id="ARBA00022723"/>
    </source>
</evidence>
<comment type="similarity">
    <text evidence="1">Belongs to the folylpolyglutamate synthase family.</text>
</comment>
<name>A0A1R1WZG3_9FUNG</name>
<dbReference type="GO" id="GO:0005829">
    <property type="term" value="C:cytosol"/>
    <property type="evidence" value="ECO:0007669"/>
    <property type="project" value="TreeGrafter"/>
</dbReference>
<evidence type="ECO:0000256" key="6">
    <source>
        <dbReference type="ARBA" id="ARBA00022842"/>
    </source>
</evidence>
<organism evidence="7 8">
    <name type="scientific">Smittium culicis</name>
    <dbReference type="NCBI Taxonomy" id="133412"/>
    <lineage>
        <taxon>Eukaryota</taxon>
        <taxon>Fungi</taxon>
        <taxon>Fungi incertae sedis</taxon>
        <taxon>Zoopagomycota</taxon>
        <taxon>Kickxellomycotina</taxon>
        <taxon>Harpellomycetes</taxon>
        <taxon>Harpellales</taxon>
        <taxon>Legeriomycetaceae</taxon>
        <taxon>Smittium</taxon>
    </lineage>
</organism>
<protein>
    <submittedName>
        <fullName evidence="7">Dihydrofolate synthetase</fullName>
    </submittedName>
</protein>
<dbReference type="Gene3D" id="3.40.1190.10">
    <property type="entry name" value="Mur-like, catalytic domain"/>
    <property type="match status" value="1"/>
</dbReference>
<evidence type="ECO:0000313" key="7">
    <source>
        <dbReference type="EMBL" id="OMJ07754.1"/>
    </source>
</evidence>
<dbReference type="EMBL" id="LSSM01007577">
    <property type="protein sequence ID" value="OMJ07754.1"/>
    <property type="molecule type" value="Genomic_DNA"/>
</dbReference>
<gene>
    <name evidence="7" type="ORF">AYI69_g11336</name>
</gene>
<keyword evidence="8" id="KW-1185">Reference proteome</keyword>
<dbReference type="GO" id="GO:0004326">
    <property type="term" value="F:tetrahydrofolylpolyglutamate synthase activity"/>
    <property type="evidence" value="ECO:0007669"/>
    <property type="project" value="InterPro"/>
</dbReference>
<dbReference type="GO" id="GO:0005524">
    <property type="term" value="F:ATP binding"/>
    <property type="evidence" value="ECO:0007669"/>
    <property type="project" value="UniProtKB-KW"/>
</dbReference>
<dbReference type="GO" id="GO:0008841">
    <property type="term" value="F:dihydrofolate synthase activity"/>
    <property type="evidence" value="ECO:0007669"/>
    <property type="project" value="TreeGrafter"/>
</dbReference>
<comment type="caution">
    <text evidence="7">The sequence shown here is derived from an EMBL/GenBank/DDBJ whole genome shotgun (WGS) entry which is preliminary data.</text>
</comment>
<reference evidence="8" key="1">
    <citation type="submission" date="2017-01" db="EMBL/GenBank/DDBJ databases">
        <authorList>
            <person name="Wang Y."/>
            <person name="White M."/>
            <person name="Kvist S."/>
            <person name="Moncalvo J.-M."/>
        </authorList>
    </citation>
    <scope>NUCLEOTIDE SEQUENCE [LARGE SCALE GENOMIC DNA]</scope>
    <source>
        <strain evidence="8">ID-206-W2</strain>
    </source>
</reference>
<keyword evidence="4" id="KW-0547">Nucleotide-binding</keyword>
<evidence type="ECO:0000256" key="4">
    <source>
        <dbReference type="ARBA" id="ARBA00022741"/>
    </source>
</evidence>
<dbReference type="AlphaFoldDB" id="A0A1R1WZG3"/>